<feature type="compositionally biased region" description="Polar residues" evidence="1">
    <location>
        <begin position="1"/>
        <end position="13"/>
    </location>
</feature>
<dbReference type="AlphaFoldDB" id="A0ABD3GCD0"/>
<accession>A0ABD3GCD0</accession>
<dbReference type="EMBL" id="JBIMZQ010000001">
    <property type="protein sequence ID" value="KAL3674839.1"/>
    <property type="molecule type" value="Genomic_DNA"/>
</dbReference>
<gene>
    <name evidence="2" type="ORF">V7S43_000765</name>
</gene>
<evidence type="ECO:0000313" key="2">
    <source>
        <dbReference type="EMBL" id="KAL3674839.1"/>
    </source>
</evidence>
<evidence type="ECO:0000313" key="3">
    <source>
        <dbReference type="Proteomes" id="UP001632037"/>
    </source>
</evidence>
<organism evidence="2 3">
    <name type="scientific">Phytophthora oleae</name>
    <dbReference type="NCBI Taxonomy" id="2107226"/>
    <lineage>
        <taxon>Eukaryota</taxon>
        <taxon>Sar</taxon>
        <taxon>Stramenopiles</taxon>
        <taxon>Oomycota</taxon>
        <taxon>Peronosporomycetes</taxon>
        <taxon>Peronosporales</taxon>
        <taxon>Peronosporaceae</taxon>
        <taxon>Phytophthora</taxon>
    </lineage>
</organism>
<reference evidence="2 3" key="1">
    <citation type="submission" date="2024-09" db="EMBL/GenBank/DDBJ databases">
        <title>Genome sequencing and assembly of Phytophthora oleae, isolate VK10A, causative agent of rot of olive drupes.</title>
        <authorList>
            <person name="Conti Taguali S."/>
            <person name="Riolo M."/>
            <person name="La Spada F."/>
            <person name="Cacciola S.O."/>
            <person name="Dionisio G."/>
        </authorList>
    </citation>
    <scope>NUCLEOTIDE SEQUENCE [LARGE SCALE GENOMIC DNA]</scope>
    <source>
        <strain evidence="2 3">VK10A</strain>
    </source>
</reference>
<feature type="region of interest" description="Disordered" evidence="1">
    <location>
        <begin position="1"/>
        <end position="40"/>
    </location>
</feature>
<protein>
    <submittedName>
        <fullName evidence="2">Uncharacterized protein</fullName>
    </submittedName>
</protein>
<keyword evidence="3" id="KW-1185">Reference proteome</keyword>
<sequence>MPTSAQTKATENNAPEFLRQLTPEENGVPTKRFPRTHAGDNEEERAVTIMVPVNVKKLGAKLGRLARYNFWIFSRRNLDWVLKHYPDLFKGYFHFYAKRLM</sequence>
<dbReference type="Proteomes" id="UP001632037">
    <property type="component" value="Unassembled WGS sequence"/>
</dbReference>
<comment type="caution">
    <text evidence="2">The sequence shown here is derived from an EMBL/GenBank/DDBJ whole genome shotgun (WGS) entry which is preliminary data.</text>
</comment>
<proteinExistence type="predicted"/>
<evidence type="ECO:0000256" key="1">
    <source>
        <dbReference type="SAM" id="MobiDB-lite"/>
    </source>
</evidence>
<name>A0ABD3GCD0_9STRA</name>